<dbReference type="Gene3D" id="3.30.565.10">
    <property type="entry name" value="Histidine kinase-like ATPase, C-terminal domain"/>
    <property type="match status" value="1"/>
</dbReference>
<evidence type="ECO:0000259" key="1">
    <source>
        <dbReference type="Pfam" id="PF02518"/>
    </source>
</evidence>
<protein>
    <recommendedName>
        <fullName evidence="1">Histidine kinase/HSP90-like ATPase domain-containing protein</fullName>
    </recommendedName>
</protein>
<dbReference type="Proteomes" id="UP000630952">
    <property type="component" value="Unassembled WGS sequence"/>
</dbReference>
<keyword evidence="3" id="KW-1185">Reference proteome</keyword>
<reference evidence="2" key="1">
    <citation type="submission" date="2020-04" db="EMBL/GenBank/DDBJ databases">
        <authorList>
            <person name="Sombolestani A."/>
        </authorList>
    </citation>
    <scope>NUCLEOTIDE SEQUENCE</scope>
    <source>
        <strain evidence="2">LMG 27748</strain>
    </source>
</reference>
<organism evidence="2 3">
    <name type="scientific">Gluconobacter cerevisiae</name>
    <dbReference type="NCBI Taxonomy" id="1379734"/>
    <lineage>
        <taxon>Bacteria</taxon>
        <taxon>Pseudomonadati</taxon>
        <taxon>Pseudomonadota</taxon>
        <taxon>Alphaproteobacteria</taxon>
        <taxon>Acetobacterales</taxon>
        <taxon>Acetobacteraceae</taxon>
        <taxon>Gluconobacter</taxon>
    </lineage>
</organism>
<dbReference type="EMBL" id="JABCQO010000024">
    <property type="protein sequence ID" value="MBF0877934.1"/>
    <property type="molecule type" value="Genomic_DNA"/>
</dbReference>
<name>A0ABR9YH20_9PROT</name>
<dbReference type="RefSeq" id="WP_194256213.1">
    <property type="nucleotide sequence ID" value="NZ_JABCQO010000024.1"/>
</dbReference>
<sequence>MSTQESDTLVKPDMVAVLERTHIAKDLHGFLLPTLEAVSNAMHGIEARFGKEARKNGKIHIQINNINNSRDLLISIKDNGIGLNNDNYEFFKTPFSGHKLRQNGRGFGRFIAFKVFSRILYSTRYEESIINLVRTFRFNIKSKNELIFYDAEPDFDGIGLQVDYNEPLPEWWQLIEKISKEDVKDHIGSHFLPYFLKNDLPDISISFDGEKRENITSYFNNLFSSSKNGSFTCNVEGVDEEIEFSLSKIQKTKSFKNHCLLFSAGNRIVGTPRNLTNILGRPHFLDEKNNPYIVVAVVKSKAFESRLNDSRTQINIPQETIEKITSEIGGIIQNDEKDQIDKIKNHQESELQKALLENPILRLGLKGRSLNKYVKEKPNNWTSQNFVSDLAIERYRSSRDLAKSIAQVSHDPESYIKSIKEISEKIDSNNKEALAEYVVHRKKVIELVEIARKIGDNGNYSPEDTIHDLIFKRFSDTTLSDYFQHNLWLVDDALAFLPYVSSDRAMHGKGRKKGDKIPDLAFFDDSLVLGDNDGTMINIIEFKKPSRNDYKMGDAKHDPVLQVIETLNKAQSSGGISKEDGTFFAFRGVVRRFAYIIADITPTLSNVLNLHDFKNDVNPDIYVNYRDNQKIFIQAMGYDTLISNAKKRNQAFFSVLFDE</sequence>
<accession>A0ABR9YH20</accession>
<gene>
    <name evidence="2" type="ORF">HKD21_13980</name>
</gene>
<feature type="domain" description="Histidine kinase/HSP90-like ATPase" evidence="1">
    <location>
        <begin position="36"/>
        <end position="114"/>
    </location>
</feature>
<evidence type="ECO:0000313" key="3">
    <source>
        <dbReference type="Proteomes" id="UP000630952"/>
    </source>
</evidence>
<proteinExistence type="predicted"/>
<dbReference type="InterPro" id="IPR003594">
    <property type="entry name" value="HATPase_dom"/>
</dbReference>
<comment type="caution">
    <text evidence="2">The sequence shown here is derived from an EMBL/GenBank/DDBJ whole genome shotgun (WGS) entry which is preliminary data.</text>
</comment>
<dbReference type="SUPFAM" id="SSF55874">
    <property type="entry name" value="ATPase domain of HSP90 chaperone/DNA topoisomerase II/histidine kinase"/>
    <property type="match status" value="1"/>
</dbReference>
<dbReference type="Pfam" id="PF02518">
    <property type="entry name" value="HATPase_c"/>
    <property type="match status" value="1"/>
</dbReference>
<dbReference type="InterPro" id="IPR036890">
    <property type="entry name" value="HATPase_C_sf"/>
</dbReference>
<evidence type="ECO:0000313" key="2">
    <source>
        <dbReference type="EMBL" id="MBF0877934.1"/>
    </source>
</evidence>
<reference evidence="2" key="2">
    <citation type="submission" date="2020-11" db="EMBL/GenBank/DDBJ databases">
        <title>Description of novel Gluconobacter species.</title>
        <authorList>
            <person name="Cleenwerck I."/>
            <person name="Cnockaert M."/>
            <person name="Borremans W."/>
            <person name="Wieme A.D."/>
            <person name="De Vuyst L."/>
            <person name="Vandamme P."/>
        </authorList>
    </citation>
    <scope>NUCLEOTIDE SEQUENCE</scope>
    <source>
        <strain evidence="2">LMG 27748</strain>
    </source>
</reference>